<evidence type="ECO:0000256" key="1">
    <source>
        <dbReference type="SAM" id="MobiDB-lite"/>
    </source>
</evidence>
<organism evidence="3 4">
    <name type="scientific">Gossypium hirsutum</name>
    <name type="common">Upland cotton</name>
    <name type="synonym">Gossypium mexicanum</name>
    <dbReference type="NCBI Taxonomy" id="3635"/>
    <lineage>
        <taxon>Eukaryota</taxon>
        <taxon>Viridiplantae</taxon>
        <taxon>Streptophyta</taxon>
        <taxon>Embryophyta</taxon>
        <taxon>Tracheophyta</taxon>
        <taxon>Spermatophyta</taxon>
        <taxon>Magnoliopsida</taxon>
        <taxon>eudicotyledons</taxon>
        <taxon>Gunneridae</taxon>
        <taxon>Pentapetalae</taxon>
        <taxon>rosids</taxon>
        <taxon>malvids</taxon>
        <taxon>Malvales</taxon>
        <taxon>Malvaceae</taxon>
        <taxon>Malvoideae</taxon>
        <taxon>Gossypium</taxon>
    </lineage>
</organism>
<sequence>MNDLDCTPEQKLKGIVSLLRDEAYQWWLAVKEGTQPDRLTWEFFKNTFQSKYVGANYVDACRCEFLNLMQGDRFVAEYEAEFLRLSHYARGMVVSEYEKCIHFEDGLRDNLRVLITPHREHEFTVLVEKEKIAEEVKRAKRQNREMERGKNKRDLEPSSSVPRPKKKARSDGPVRVGAPVASVASTRLQPCSDCGRRHSGKCWRRIRACLRCRSLEHLIRECPQWAD</sequence>
<evidence type="ECO:0000313" key="4">
    <source>
        <dbReference type="RefSeq" id="XP_040933457.1"/>
    </source>
</evidence>
<dbReference type="GeneID" id="121206543"/>
<gene>
    <name evidence="4" type="primary">LOC121206543</name>
</gene>
<dbReference type="Proteomes" id="UP000818029">
    <property type="component" value="Chromosome A09"/>
</dbReference>
<dbReference type="Pfam" id="PF03732">
    <property type="entry name" value="Retrotrans_gag"/>
    <property type="match status" value="1"/>
</dbReference>
<dbReference type="PANTHER" id="PTHR34482:SF36">
    <property type="entry name" value="RETROTRANSPOSON GAG DOMAIN-CONTAINING PROTEIN"/>
    <property type="match status" value="1"/>
</dbReference>
<feature type="compositionally biased region" description="Basic and acidic residues" evidence="1">
    <location>
        <begin position="138"/>
        <end position="156"/>
    </location>
</feature>
<dbReference type="InterPro" id="IPR005162">
    <property type="entry name" value="Retrotrans_gag_dom"/>
</dbReference>
<name>A0ABM2YSG7_GOSHI</name>
<accession>A0ABM2YSG7</accession>
<evidence type="ECO:0000313" key="3">
    <source>
        <dbReference type="Proteomes" id="UP000818029"/>
    </source>
</evidence>
<dbReference type="RefSeq" id="XP_040933457.1">
    <property type="nucleotide sequence ID" value="XM_041077523.1"/>
</dbReference>
<proteinExistence type="predicted"/>
<dbReference type="PANTHER" id="PTHR34482">
    <property type="entry name" value="DNA DAMAGE-INDUCIBLE PROTEIN 1-LIKE"/>
    <property type="match status" value="1"/>
</dbReference>
<reference evidence="3" key="1">
    <citation type="journal article" date="2020" name="Nat. Genet.">
        <title>Genomic diversifications of five Gossypium allopolyploid species and their impact on cotton improvement.</title>
        <authorList>
            <person name="Chen Z.J."/>
            <person name="Sreedasyam A."/>
            <person name="Ando A."/>
            <person name="Song Q."/>
            <person name="De Santiago L.M."/>
            <person name="Hulse-Kemp A.M."/>
            <person name="Ding M."/>
            <person name="Ye W."/>
            <person name="Kirkbride R.C."/>
            <person name="Jenkins J."/>
            <person name="Plott C."/>
            <person name="Lovell J."/>
            <person name="Lin Y.M."/>
            <person name="Vaughn R."/>
            <person name="Liu B."/>
            <person name="Simpson S."/>
            <person name="Scheffler B.E."/>
            <person name="Wen L."/>
            <person name="Saski C.A."/>
            <person name="Grover C.E."/>
            <person name="Hu G."/>
            <person name="Conover J.L."/>
            <person name="Carlson J.W."/>
            <person name="Shu S."/>
            <person name="Boston L.B."/>
            <person name="Williams M."/>
            <person name="Peterson D.G."/>
            <person name="McGee K."/>
            <person name="Jones D.C."/>
            <person name="Wendel J.F."/>
            <person name="Stelly D.M."/>
            <person name="Grimwood J."/>
            <person name="Schmutz J."/>
        </authorList>
    </citation>
    <scope>NUCLEOTIDE SEQUENCE [LARGE SCALE GENOMIC DNA]</scope>
    <source>
        <strain evidence="3">cv. TM-1</strain>
    </source>
</reference>
<feature type="domain" description="Retrotransposon gag" evidence="2">
    <location>
        <begin position="15"/>
        <end position="109"/>
    </location>
</feature>
<evidence type="ECO:0000259" key="2">
    <source>
        <dbReference type="Pfam" id="PF03732"/>
    </source>
</evidence>
<keyword evidence="3" id="KW-1185">Reference proteome</keyword>
<feature type="region of interest" description="Disordered" evidence="1">
    <location>
        <begin position="138"/>
        <end position="179"/>
    </location>
</feature>
<reference evidence="4" key="2">
    <citation type="submission" date="2025-08" db="UniProtKB">
        <authorList>
            <consortium name="RefSeq"/>
        </authorList>
    </citation>
    <scope>IDENTIFICATION</scope>
</reference>
<protein>
    <recommendedName>
        <fullName evidence="2">Retrotransposon gag domain-containing protein</fullName>
    </recommendedName>
</protein>